<dbReference type="InterPro" id="IPR007060">
    <property type="entry name" value="FtsL/DivIC"/>
</dbReference>
<protein>
    <recommendedName>
        <fullName evidence="5">Septum formation initiator</fullName>
    </recommendedName>
</protein>
<sequence length="104" mass="12513">MNKYIKKFGSGRILGLTAYQIIILLVLVAMLFFFSDSSVTKRMRYESQIKDLESQIEFYRKQTEADREKLNELQSNKEDLEKFARENYLMKKENEEIFIIKEKK</sequence>
<dbReference type="KEGG" id="psac:PSM36_1537"/>
<accession>A0A1R3T6Z4</accession>
<name>A0A1R3T6Z4_9BACT</name>
<keyword evidence="2" id="KW-1133">Transmembrane helix</keyword>
<keyword evidence="1" id="KW-0175">Coiled coil</keyword>
<evidence type="ECO:0000313" key="3">
    <source>
        <dbReference type="EMBL" id="SCD20357.1"/>
    </source>
</evidence>
<dbReference type="RefSeq" id="WP_076930370.1">
    <property type="nucleotide sequence ID" value="NZ_LT605205.1"/>
</dbReference>
<dbReference type="EMBL" id="LT605205">
    <property type="protein sequence ID" value="SCD20357.1"/>
    <property type="molecule type" value="Genomic_DNA"/>
</dbReference>
<dbReference type="AlphaFoldDB" id="A0A1R3T6Z4"/>
<dbReference type="Proteomes" id="UP000187464">
    <property type="component" value="Chromosome I"/>
</dbReference>
<dbReference type="Pfam" id="PF04977">
    <property type="entry name" value="DivIC"/>
    <property type="match status" value="1"/>
</dbReference>
<gene>
    <name evidence="3" type="ORF">PSM36_1537</name>
</gene>
<feature type="coiled-coil region" evidence="1">
    <location>
        <begin position="42"/>
        <end position="76"/>
    </location>
</feature>
<evidence type="ECO:0008006" key="5">
    <source>
        <dbReference type="Google" id="ProtNLM"/>
    </source>
</evidence>
<evidence type="ECO:0000256" key="1">
    <source>
        <dbReference type="SAM" id="Coils"/>
    </source>
</evidence>
<evidence type="ECO:0000256" key="2">
    <source>
        <dbReference type="SAM" id="Phobius"/>
    </source>
</evidence>
<proteinExistence type="predicted"/>
<dbReference type="STRING" id="1642647.PSM36_1537"/>
<keyword evidence="2" id="KW-0472">Membrane</keyword>
<keyword evidence="2" id="KW-0812">Transmembrane</keyword>
<feature type="transmembrane region" description="Helical" evidence="2">
    <location>
        <begin position="12"/>
        <end position="34"/>
    </location>
</feature>
<evidence type="ECO:0000313" key="4">
    <source>
        <dbReference type="Proteomes" id="UP000187464"/>
    </source>
</evidence>
<reference evidence="3 4" key="1">
    <citation type="submission" date="2016-08" db="EMBL/GenBank/DDBJ databases">
        <authorList>
            <person name="Seilhamer J.J."/>
        </authorList>
    </citation>
    <scope>NUCLEOTIDE SEQUENCE [LARGE SCALE GENOMIC DNA]</scope>
    <source>
        <strain evidence="3">M3/6</strain>
    </source>
</reference>
<organism evidence="3 4">
    <name type="scientific">Proteiniphilum saccharofermentans</name>
    <dbReference type="NCBI Taxonomy" id="1642647"/>
    <lineage>
        <taxon>Bacteria</taxon>
        <taxon>Pseudomonadati</taxon>
        <taxon>Bacteroidota</taxon>
        <taxon>Bacteroidia</taxon>
        <taxon>Bacteroidales</taxon>
        <taxon>Dysgonomonadaceae</taxon>
        <taxon>Proteiniphilum</taxon>
    </lineage>
</organism>
<keyword evidence="4" id="KW-1185">Reference proteome</keyword>